<dbReference type="SMART" id="SM00774">
    <property type="entry name" value="WRKY"/>
    <property type="match status" value="1"/>
</dbReference>
<dbReference type="EMBL" id="JADCNM010000005">
    <property type="protein sequence ID" value="KAG0483253.1"/>
    <property type="molecule type" value="Genomic_DNA"/>
</dbReference>
<dbReference type="GO" id="GO:0005634">
    <property type="term" value="C:nucleus"/>
    <property type="evidence" value="ECO:0007669"/>
    <property type="project" value="UniProtKB-SubCell"/>
</dbReference>
<evidence type="ECO:0000313" key="7">
    <source>
        <dbReference type="EMBL" id="KAG0483253.1"/>
    </source>
</evidence>
<accession>A0A835R412</accession>
<dbReference type="SUPFAM" id="SSF118290">
    <property type="entry name" value="WRKY DNA-binding domain"/>
    <property type="match status" value="1"/>
</dbReference>
<dbReference type="InterPro" id="IPR003657">
    <property type="entry name" value="WRKY_dom"/>
</dbReference>
<sequence length="284" mass="32088">MQGPPVGEVALTLSIGGGHLCLECRTWPRLLARTFLSSLTPSTNMINRSSNACMESGQVLQKQFSSIDELTLPMGSANYDSSINLNLSIGSLQGSDILRIKQLHDATQQSFHDAAKLQKADRSTEEMRLAVEENGRLKRMLAIIRERHCALRAQVLRLMRSSAASSPTSMRTSNRKIGKQEINGSRRVSNRQVVEDSRPRIVKIYVRDGDLVMRDGYYWRKYGQKVIRDNPYPRAYFRCSFAPLCPVKKKVQRSAEDKSVYVVIYEGEHNHVQPSPGKPLNYMT</sequence>
<dbReference type="GO" id="GO:0003700">
    <property type="term" value="F:DNA-binding transcription factor activity"/>
    <property type="evidence" value="ECO:0007669"/>
    <property type="project" value="InterPro"/>
</dbReference>
<gene>
    <name evidence="7" type="ORF">HPP92_011337</name>
</gene>
<reference evidence="7 8" key="1">
    <citation type="journal article" date="2020" name="Nat. Food">
        <title>A phased Vanilla planifolia genome enables genetic improvement of flavour and production.</title>
        <authorList>
            <person name="Hasing T."/>
            <person name="Tang H."/>
            <person name="Brym M."/>
            <person name="Khazi F."/>
            <person name="Huang T."/>
            <person name="Chambers A.H."/>
        </authorList>
    </citation>
    <scope>NUCLEOTIDE SEQUENCE [LARGE SCALE GENOMIC DNA]</scope>
    <source>
        <tissue evidence="7">Leaf</tissue>
    </source>
</reference>
<dbReference type="PANTHER" id="PTHR31429">
    <property type="entry name" value="WRKY TRANSCRIPTION FACTOR 36-RELATED"/>
    <property type="match status" value="1"/>
</dbReference>
<dbReference type="OrthoDB" id="1879341at2759"/>
<keyword evidence="3" id="KW-0238">DNA-binding</keyword>
<dbReference type="InterPro" id="IPR036576">
    <property type="entry name" value="WRKY_dom_sf"/>
</dbReference>
<evidence type="ECO:0000256" key="5">
    <source>
        <dbReference type="ARBA" id="ARBA00023242"/>
    </source>
</evidence>
<dbReference type="GO" id="GO:0043565">
    <property type="term" value="F:sequence-specific DNA binding"/>
    <property type="evidence" value="ECO:0007669"/>
    <property type="project" value="InterPro"/>
</dbReference>
<feature type="domain" description="WRKY" evidence="6">
    <location>
        <begin position="208"/>
        <end position="274"/>
    </location>
</feature>
<comment type="subcellular location">
    <subcellularLocation>
        <location evidence="1">Nucleus</location>
    </subcellularLocation>
</comment>
<dbReference type="AlphaFoldDB" id="A0A835R412"/>
<keyword evidence="5" id="KW-0539">Nucleus</keyword>
<evidence type="ECO:0000313" key="8">
    <source>
        <dbReference type="Proteomes" id="UP000639772"/>
    </source>
</evidence>
<protein>
    <recommendedName>
        <fullName evidence="6">WRKY domain-containing protein</fullName>
    </recommendedName>
</protein>
<name>A0A835R412_VANPL</name>
<organism evidence="7 8">
    <name type="scientific">Vanilla planifolia</name>
    <name type="common">Vanilla</name>
    <dbReference type="NCBI Taxonomy" id="51239"/>
    <lineage>
        <taxon>Eukaryota</taxon>
        <taxon>Viridiplantae</taxon>
        <taxon>Streptophyta</taxon>
        <taxon>Embryophyta</taxon>
        <taxon>Tracheophyta</taxon>
        <taxon>Spermatophyta</taxon>
        <taxon>Magnoliopsida</taxon>
        <taxon>Liliopsida</taxon>
        <taxon>Asparagales</taxon>
        <taxon>Orchidaceae</taxon>
        <taxon>Vanilloideae</taxon>
        <taxon>Vanilleae</taxon>
        <taxon>Vanilla</taxon>
    </lineage>
</organism>
<evidence type="ECO:0000256" key="3">
    <source>
        <dbReference type="ARBA" id="ARBA00023125"/>
    </source>
</evidence>
<dbReference type="Proteomes" id="UP000639772">
    <property type="component" value="Unassembled WGS sequence"/>
</dbReference>
<dbReference type="Gene3D" id="2.20.25.80">
    <property type="entry name" value="WRKY domain"/>
    <property type="match status" value="1"/>
</dbReference>
<dbReference type="Pfam" id="PF03106">
    <property type="entry name" value="WRKY"/>
    <property type="match status" value="1"/>
</dbReference>
<comment type="caution">
    <text evidence="7">The sequence shown here is derived from an EMBL/GenBank/DDBJ whole genome shotgun (WGS) entry which is preliminary data.</text>
</comment>
<keyword evidence="4" id="KW-0804">Transcription</keyword>
<evidence type="ECO:0000256" key="4">
    <source>
        <dbReference type="ARBA" id="ARBA00023163"/>
    </source>
</evidence>
<dbReference type="InterPro" id="IPR044810">
    <property type="entry name" value="WRKY_plant"/>
</dbReference>
<keyword evidence="2" id="KW-0805">Transcription regulation</keyword>
<dbReference type="PANTHER" id="PTHR31429:SF3">
    <property type="entry name" value="WRKY TRANSCRIPTION FACTOR 40-RELATED"/>
    <property type="match status" value="1"/>
</dbReference>
<evidence type="ECO:0000259" key="6">
    <source>
        <dbReference type="PROSITE" id="PS50811"/>
    </source>
</evidence>
<dbReference type="PROSITE" id="PS50811">
    <property type="entry name" value="WRKY"/>
    <property type="match status" value="1"/>
</dbReference>
<evidence type="ECO:0000256" key="1">
    <source>
        <dbReference type="ARBA" id="ARBA00004123"/>
    </source>
</evidence>
<evidence type="ECO:0000256" key="2">
    <source>
        <dbReference type="ARBA" id="ARBA00023015"/>
    </source>
</evidence>
<proteinExistence type="predicted"/>